<dbReference type="EMBL" id="CP102774">
    <property type="protein sequence ID" value="UZF86968.1"/>
    <property type="molecule type" value="Genomic_DNA"/>
</dbReference>
<reference evidence="1" key="1">
    <citation type="submission" date="2022-08" db="EMBL/GenBank/DDBJ databases">
        <title>Complete Genome Sequences of 2 Bosea sp. soil isolates.</title>
        <authorList>
            <person name="Alvarez Arevalo M."/>
            <person name="Sterndorff E.B."/>
            <person name="Faurdal D."/>
            <person name="Joergensen T.S."/>
            <person name="Weber T."/>
        </authorList>
    </citation>
    <scope>NUCLEOTIDE SEQUENCE</scope>
    <source>
        <strain evidence="1">NBC_00436</strain>
    </source>
</reference>
<organism evidence="1">
    <name type="scientific">Bosea sp. NBC_00436</name>
    <dbReference type="NCBI Taxonomy" id="2969620"/>
    <lineage>
        <taxon>Bacteria</taxon>
        <taxon>Pseudomonadati</taxon>
        <taxon>Pseudomonadota</taxon>
        <taxon>Alphaproteobacteria</taxon>
        <taxon>Hyphomicrobiales</taxon>
        <taxon>Boseaceae</taxon>
        <taxon>Bosea</taxon>
    </lineage>
</organism>
<evidence type="ECO:0000313" key="1">
    <source>
        <dbReference type="EMBL" id="UZF86968.1"/>
    </source>
</evidence>
<proteinExistence type="predicted"/>
<dbReference type="CDD" id="cd03801">
    <property type="entry name" value="GT4_PimA-like"/>
    <property type="match status" value="1"/>
</dbReference>
<name>A0A9E8CSA9_9HYPH</name>
<accession>A0A9E8CSA9</accession>
<dbReference type="AlphaFoldDB" id="A0A9E8CSA9"/>
<dbReference type="SUPFAM" id="SSF53756">
    <property type="entry name" value="UDP-Glycosyltransferase/glycogen phosphorylase"/>
    <property type="match status" value="1"/>
</dbReference>
<gene>
    <name evidence="1" type="ORF">NWE54_24970</name>
</gene>
<protein>
    <submittedName>
        <fullName evidence="1">Glycosyltransferase family 4 protein</fullName>
    </submittedName>
</protein>
<dbReference type="Pfam" id="PF13692">
    <property type="entry name" value="Glyco_trans_1_4"/>
    <property type="match status" value="1"/>
</dbReference>
<sequence>MPDAFDRDEHPGKPRILFIGWPESSHTHSWIDLLGGSEVNCRLFCLPSAEPPQEWPVKSYITAPGLAWRLTDTRKTIFPPPSGTIGHLEYLAAEARGKGVLKGRSEALVTRTIGVLNRLPARHHAVNLEAALAEVIRAWQPDVIHTLGLDPASFFYMRTRKQFDLGGIGRWIIQARGGPDLTLLPFAPTTKALIAECLQNCDHFICDNAQNYEIATKLGLASFKATDPGMGVVSGAGGMDIDQMVQTWSLLPSQRERVIVWPKAYETYTAKAMPVFEAIVKVWDAIQPCRIELLWMTQPEVQIWYEKFFPDHIKAKCQASLRLSREETLRHIAEARVMLAPSIADGIPNTMMEAMALGAVPIVSPLDTITPVVQEGVNVLFAHNLYPDQIADAIVRAMRDDDLVDQIARNNLVRIRELSDRSRIRAKALDYYSIVASRSRERLTPAQKVAL</sequence>
<dbReference type="Gene3D" id="3.40.50.2000">
    <property type="entry name" value="Glycogen Phosphorylase B"/>
    <property type="match status" value="1"/>
</dbReference>